<feature type="chain" id="PRO_5030784536" description="Tetratricopeptide repeat protein" evidence="2">
    <location>
        <begin position="30"/>
        <end position="237"/>
    </location>
</feature>
<sequence length="237" mass="26956">MTLRNAMRRTGAVWIAVAALLLSPARTRAARLAAASLSAEKSLPAPQDAQDKEQERRDREQEARDREQEKRDREQEARDRAQEKADRLEELYEDGREALDEDRYDKAEEKFDQLARVNGPQTDAALYWKAYAANKLGKRDLALATLADMKKRFAQSRWLRDASVLELEVKQSTGQQIKPGDQSDDDLKMLAIQGLMNSDPARGIQVEHSDADEPRAAVICAYDLLRFCEASRLQVRQ</sequence>
<reference evidence="3" key="1">
    <citation type="submission" date="2020-06" db="EMBL/GenBank/DDBJ databases">
        <title>Legume-microbial interactions unlock mineral nutrients during tropical forest succession.</title>
        <authorList>
            <person name="Epihov D.Z."/>
        </authorList>
    </citation>
    <scope>NUCLEOTIDE SEQUENCE [LARGE SCALE GENOMIC DNA]</scope>
    <source>
        <strain evidence="3">Pan2503</strain>
    </source>
</reference>
<dbReference type="EMBL" id="JACDQQ010002247">
    <property type="protein sequence ID" value="MBA0087914.1"/>
    <property type="molecule type" value="Genomic_DNA"/>
</dbReference>
<feature type="non-terminal residue" evidence="3">
    <location>
        <position position="237"/>
    </location>
</feature>
<dbReference type="Proteomes" id="UP000567293">
    <property type="component" value="Unassembled WGS sequence"/>
</dbReference>
<dbReference type="SUPFAM" id="SSF48452">
    <property type="entry name" value="TPR-like"/>
    <property type="match status" value="1"/>
</dbReference>
<keyword evidence="2" id="KW-0732">Signal</keyword>
<dbReference type="InterPro" id="IPR011990">
    <property type="entry name" value="TPR-like_helical_dom_sf"/>
</dbReference>
<evidence type="ECO:0000256" key="2">
    <source>
        <dbReference type="SAM" id="SignalP"/>
    </source>
</evidence>
<dbReference type="AlphaFoldDB" id="A0A7V8SZ88"/>
<evidence type="ECO:0000313" key="4">
    <source>
        <dbReference type="Proteomes" id="UP000567293"/>
    </source>
</evidence>
<dbReference type="Gene3D" id="1.25.40.10">
    <property type="entry name" value="Tetratricopeptide repeat domain"/>
    <property type="match status" value="1"/>
</dbReference>
<protein>
    <recommendedName>
        <fullName evidence="5">Tetratricopeptide repeat protein</fullName>
    </recommendedName>
</protein>
<evidence type="ECO:0000313" key="3">
    <source>
        <dbReference type="EMBL" id="MBA0087914.1"/>
    </source>
</evidence>
<gene>
    <name evidence="3" type="ORF">HRJ53_23250</name>
</gene>
<feature type="region of interest" description="Disordered" evidence="1">
    <location>
        <begin position="33"/>
        <end position="96"/>
    </location>
</feature>
<evidence type="ECO:0008006" key="5">
    <source>
        <dbReference type="Google" id="ProtNLM"/>
    </source>
</evidence>
<feature type="signal peptide" evidence="2">
    <location>
        <begin position="1"/>
        <end position="29"/>
    </location>
</feature>
<feature type="compositionally biased region" description="Basic and acidic residues" evidence="1">
    <location>
        <begin position="49"/>
        <end position="96"/>
    </location>
</feature>
<keyword evidence="4" id="KW-1185">Reference proteome</keyword>
<comment type="caution">
    <text evidence="3">The sequence shown here is derived from an EMBL/GenBank/DDBJ whole genome shotgun (WGS) entry which is preliminary data.</text>
</comment>
<accession>A0A7V8SZ88</accession>
<feature type="compositionally biased region" description="Low complexity" evidence="1">
    <location>
        <begin position="33"/>
        <end position="48"/>
    </location>
</feature>
<evidence type="ECO:0000256" key="1">
    <source>
        <dbReference type="SAM" id="MobiDB-lite"/>
    </source>
</evidence>
<name>A0A7V8SZ88_9BACT</name>
<organism evidence="3 4">
    <name type="scientific">Candidatus Acidiferrum panamense</name>
    <dbReference type="NCBI Taxonomy" id="2741543"/>
    <lineage>
        <taxon>Bacteria</taxon>
        <taxon>Pseudomonadati</taxon>
        <taxon>Acidobacteriota</taxon>
        <taxon>Terriglobia</taxon>
        <taxon>Candidatus Acidiferrales</taxon>
        <taxon>Candidatus Acidiferrum</taxon>
    </lineage>
</organism>
<proteinExistence type="predicted"/>